<sequence>MASEEKVVVVGAKGDPFRVLVIENVEIESENKVCLGNLLLVEEADYNLLGRDMIIALGISIVIKSSNLVVKMFKLTKKDEADINPEAWHSKGEVGKLEIDPIHIIIKNPEDPIRVKQYPIPLEGRKGLKRADGSYRLVQDLRAVNARTRTRFPVVANPYTLLNRLTPEDVWYSVINLKDAFWTCPLDEKSRDYFAFQWEDPDTNRKQQLRWTVLPQAFVESPNLFGQALEHLLTQFTPKEETKLLQYVDDLLIAGSSEESVRECTVELLNFIGAKGLKVSKSKLQFTEPEVKYLGHWLSQGKKKLDPERVAGIIALPAPKTKRQIRQVLGLLGYCRQWIEGFSEKVKFLYERLNTDRVKWTEQDELDFQKLKEVLMTAPVLTLPDVNKEFQLFVDVSGQTAQGVLTQEWASKRKPIGFLSKILDPVSRGWPTCLQAIVAVALLVEEARKITFGASLIVYTPHNVRNILQQKAEKWLTDFRLLKYEAILISSPRLELRTTSAQNPAQFMFGDPSKELLHDCAEIVELQTKVRPDLEDQELEGGEKWFVNESARVVEGKRKSGYAVVDGSTRKVVELGPLRPEWSAQACELYALLRALRRLKGKRGTTFTDSRYAFGVVHTFGKIWEERGLINMKGKGLVHGEMIRQILEAIKEPKEIVVVHVKGHQTGLQFQTRGNNLADQEAKRAALLTVSIPKVVGEEDSKIQICPSEKDIEEFKEMGGALEMGKWKLPDERELVPKSAARGILRCLHEQTHWGTRALADQFLKFFGCKGIFELAKQEVQGCVTCQKVNQSKSRQAAWGSCPLSYRPFERIQVYFTDLPKVGRYKYLLVIVDKLTHWVEAYPRAKATAQTVSKVLLEEIVPKYGIVDCIDSDQGTHFTSKLIKQLTEALGIR</sequence>
<feature type="domain" description="Reverse transcriptase" evidence="4">
    <location>
        <begin position="109"/>
        <end position="298"/>
    </location>
</feature>
<keyword evidence="8" id="KW-1185">Reference proteome</keyword>
<feature type="domain" description="RNase H type-1" evidence="5">
    <location>
        <begin position="539"/>
        <end position="687"/>
    </location>
</feature>
<dbReference type="Gene3D" id="3.30.420.10">
    <property type="entry name" value="Ribonuclease H-like superfamily/Ribonuclease H"/>
    <property type="match status" value="2"/>
</dbReference>
<dbReference type="GO" id="GO:0003676">
    <property type="term" value="F:nucleic acid binding"/>
    <property type="evidence" value="ECO:0007669"/>
    <property type="project" value="InterPro"/>
</dbReference>
<dbReference type="InterPro" id="IPR043128">
    <property type="entry name" value="Rev_trsase/Diguanyl_cyclase"/>
</dbReference>
<dbReference type="EC" id="3.1.26.4" evidence="2"/>
<dbReference type="GO" id="GO:0015074">
    <property type="term" value="P:DNA integration"/>
    <property type="evidence" value="ECO:0007669"/>
    <property type="project" value="InterPro"/>
</dbReference>
<dbReference type="InterPro" id="IPR002156">
    <property type="entry name" value="RNaseH_domain"/>
</dbReference>
<dbReference type="PROSITE" id="PS50878">
    <property type="entry name" value="RT_POL"/>
    <property type="match status" value="1"/>
</dbReference>
<dbReference type="Proteomes" id="UP000796761">
    <property type="component" value="Unassembled WGS sequence"/>
</dbReference>
<evidence type="ECO:0000259" key="4">
    <source>
        <dbReference type="PROSITE" id="PS50878"/>
    </source>
</evidence>
<dbReference type="Pfam" id="PF00665">
    <property type="entry name" value="rve"/>
    <property type="match status" value="1"/>
</dbReference>
<dbReference type="EMBL" id="SWJQ01000139">
    <property type="protein sequence ID" value="TRZ20758.1"/>
    <property type="molecule type" value="Genomic_DNA"/>
</dbReference>
<dbReference type="OrthoDB" id="9950135at2759"/>
<dbReference type="PANTHER" id="PTHR33064">
    <property type="entry name" value="POL PROTEIN"/>
    <property type="match status" value="1"/>
</dbReference>
<dbReference type="GO" id="GO:0006310">
    <property type="term" value="P:DNA recombination"/>
    <property type="evidence" value="ECO:0007669"/>
    <property type="project" value="UniProtKB-KW"/>
</dbReference>
<dbReference type="Gene3D" id="3.30.70.270">
    <property type="match status" value="2"/>
</dbReference>
<proteinExistence type="inferred from homology"/>
<evidence type="ECO:0000259" key="5">
    <source>
        <dbReference type="PROSITE" id="PS50879"/>
    </source>
</evidence>
<dbReference type="GO" id="GO:0004523">
    <property type="term" value="F:RNA-DNA hybrid ribonuclease activity"/>
    <property type="evidence" value="ECO:0007669"/>
    <property type="project" value="UniProtKB-EC"/>
</dbReference>
<dbReference type="SUPFAM" id="SSF53098">
    <property type="entry name" value="Ribonuclease H-like"/>
    <property type="match status" value="2"/>
</dbReference>
<evidence type="ECO:0000313" key="8">
    <source>
        <dbReference type="Proteomes" id="UP000796761"/>
    </source>
</evidence>
<name>A0A8K1GM88_9PASS</name>
<keyword evidence="3" id="KW-0233">DNA recombination</keyword>
<dbReference type="InterPro" id="IPR012337">
    <property type="entry name" value="RNaseH-like_sf"/>
</dbReference>
<comment type="caution">
    <text evidence="7">The sequence shown here is derived from an EMBL/GenBank/DDBJ whole genome shotgun (WGS) entry which is preliminary data.</text>
</comment>
<dbReference type="InterPro" id="IPR001584">
    <property type="entry name" value="Integrase_cat-core"/>
</dbReference>
<organism evidence="7 8">
    <name type="scientific">Zosterops borbonicus</name>
    <dbReference type="NCBI Taxonomy" id="364589"/>
    <lineage>
        <taxon>Eukaryota</taxon>
        <taxon>Metazoa</taxon>
        <taxon>Chordata</taxon>
        <taxon>Craniata</taxon>
        <taxon>Vertebrata</taxon>
        <taxon>Euteleostomi</taxon>
        <taxon>Archelosauria</taxon>
        <taxon>Archosauria</taxon>
        <taxon>Dinosauria</taxon>
        <taxon>Saurischia</taxon>
        <taxon>Theropoda</taxon>
        <taxon>Coelurosauria</taxon>
        <taxon>Aves</taxon>
        <taxon>Neognathae</taxon>
        <taxon>Neoaves</taxon>
        <taxon>Telluraves</taxon>
        <taxon>Australaves</taxon>
        <taxon>Passeriformes</taxon>
        <taxon>Sylvioidea</taxon>
        <taxon>Zosteropidae</taxon>
        <taxon>Zosterops</taxon>
    </lineage>
</organism>
<dbReference type="AlphaFoldDB" id="A0A8K1GM88"/>
<dbReference type="Gene3D" id="3.10.20.370">
    <property type="match status" value="1"/>
</dbReference>
<dbReference type="InterPro" id="IPR036397">
    <property type="entry name" value="RNaseH_sf"/>
</dbReference>
<feature type="domain" description="Integrase catalytic" evidence="6">
    <location>
        <begin position="804"/>
        <end position="893"/>
    </location>
</feature>
<dbReference type="InterPro" id="IPR041577">
    <property type="entry name" value="RT_RNaseH_2"/>
</dbReference>
<reference evidence="7" key="1">
    <citation type="submission" date="2019-04" db="EMBL/GenBank/DDBJ databases">
        <title>Genome assembly of Zosterops borbonicus 15179.</title>
        <authorList>
            <person name="Leroy T."/>
            <person name="Anselmetti Y."/>
            <person name="Tilak M.-K."/>
            <person name="Nabholz B."/>
        </authorList>
    </citation>
    <scope>NUCLEOTIDE SEQUENCE</scope>
    <source>
        <strain evidence="7">HGM_15179</strain>
        <tissue evidence="7">Muscle</tissue>
    </source>
</reference>
<dbReference type="InterPro" id="IPR021109">
    <property type="entry name" value="Peptidase_aspartic_dom_sf"/>
</dbReference>
<dbReference type="InterPro" id="IPR043502">
    <property type="entry name" value="DNA/RNA_pol_sf"/>
</dbReference>
<dbReference type="Gene3D" id="1.10.340.70">
    <property type="match status" value="1"/>
</dbReference>
<dbReference type="InterPro" id="IPR000477">
    <property type="entry name" value="RT_dom"/>
</dbReference>
<evidence type="ECO:0000313" key="7">
    <source>
        <dbReference type="EMBL" id="TRZ20758.1"/>
    </source>
</evidence>
<gene>
    <name evidence="7" type="ORF">HGM15179_006361</name>
</gene>
<evidence type="ECO:0000259" key="6">
    <source>
        <dbReference type="PROSITE" id="PS50994"/>
    </source>
</evidence>
<evidence type="ECO:0000256" key="1">
    <source>
        <dbReference type="ARBA" id="ARBA00010879"/>
    </source>
</evidence>
<dbReference type="InterPro" id="IPR051320">
    <property type="entry name" value="Viral_Replic_Matur_Polypro"/>
</dbReference>
<dbReference type="Pfam" id="PF00078">
    <property type="entry name" value="RVT_1"/>
    <property type="match status" value="1"/>
</dbReference>
<dbReference type="PROSITE" id="PS50879">
    <property type="entry name" value="RNASE_H_1"/>
    <property type="match status" value="1"/>
</dbReference>
<dbReference type="CDD" id="cd09273">
    <property type="entry name" value="RNase_HI_RT_Bel"/>
    <property type="match status" value="1"/>
</dbReference>
<dbReference type="Gene3D" id="2.40.70.10">
    <property type="entry name" value="Acid Proteases"/>
    <property type="match status" value="1"/>
</dbReference>
<protein>
    <recommendedName>
        <fullName evidence="2">ribonuclease H</fullName>
        <ecNumber evidence="2">3.1.26.4</ecNumber>
    </recommendedName>
</protein>
<evidence type="ECO:0000256" key="3">
    <source>
        <dbReference type="ARBA" id="ARBA00023172"/>
    </source>
</evidence>
<dbReference type="Pfam" id="PF17919">
    <property type="entry name" value="RT_RNaseH_2"/>
    <property type="match status" value="1"/>
</dbReference>
<dbReference type="Pfam" id="PF00075">
    <property type="entry name" value="RNase_H"/>
    <property type="match status" value="1"/>
</dbReference>
<accession>A0A8K1GM88</accession>
<evidence type="ECO:0000256" key="2">
    <source>
        <dbReference type="ARBA" id="ARBA00012180"/>
    </source>
</evidence>
<dbReference type="PROSITE" id="PS50994">
    <property type="entry name" value="INTEGRASE"/>
    <property type="match status" value="1"/>
</dbReference>
<dbReference type="SUPFAM" id="SSF56672">
    <property type="entry name" value="DNA/RNA polymerases"/>
    <property type="match status" value="1"/>
</dbReference>
<comment type="similarity">
    <text evidence="1">Belongs to the beta type-B retroviral polymerase family. HERV class-II K(HML-2) pol subfamily.</text>
</comment>
<dbReference type="PANTHER" id="PTHR33064:SF37">
    <property type="entry name" value="RIBONUCLEASE H"/>
    <property type="match status" value="1"/>
</dbReference>